<dbReference type="EMBL" id="PPEK01000005">
    <property type="protein sequence ID" value="PNV67823.1"/>
    <property type="molecule type" value="Genomic_DNA"/>
</dbReference>
<dbReference type="AlphaFoldDB" id="A0A2K2UBX6"/>
<keyword evidence="2 5" id="KW-0436">Ligase</keyword>
<evidence type="ECO:0000313" key="5">
    <source>
        <dbReference type="EMBL" id="PNV67823.1"/>
    </source>
</evidence>
<evidence type="ECO:0000256" key="1">
    <source>
        <dbReference type="ARBA" id="ARBA00006432"/>
    </source>
</evidence>
<dbReference type="PANTHER" id="PTHR43201:SF5">
    <property type="entry name" value="MEDIUM-CHAIN ACYL-COA LIGASE ACSF2, MITOCHONDRIAL"/>
    <property type="match status" value="1"/>
</dbReference>
<dbReference type="Proteomes" id="UP000236197">
    <property type="component" value="Unassembled WGS sequence"/>
</dbReference>
<reference evidence="6" key="1">
    <citation type="submission" date="2018-01" db="EMBL/GenBank/DDBJ databases">
        <title>Rubneribacter badeniensis gen. nov., sp. nov., and Colonibacter rubneri, gen. nov., sp. nov., WGS of new members of the Eggerthellaceae.</title>
        <authorList>
            <person name="Danylec N."/>
            <person name="Stoll D.A."/>
            <person name="Doetsch A."/>
            <person name="Kulling S.E."/>
            <person name="Huch M."/>
        </authorList>
    </citation>
    <scope>NUCLEOTIDE SEQUENCE [LARGE SCALE GENOMIC DNA]</scope>
    <source>
        <strain evidence="6">ResAG-96</strain>
    </source>
</reference>
<proteinExistence type="inferred from homology"/>
<evidence type="ECO:0000259" key="4">
    <source>
        <dbReference type="Pfam" id="PF13193"/>
    </source>
</evidence>
<protein>
    <submittedName>
        <fullName evidence="5">Cyclohexanecarboxylate-CoA ligase</fullName>
    </submittedName>
</protein>
<dbReference type="InterPro" id="IPR045851">
    <property type="entry name" value="AMP-bd_C_sf"/>
</dbReference>
<comment type="caution">
    <text evidence="5">The sequence shown here is derived from an EMBL/GenBank/DDBJ whole genome shotgun (WGS) entry which is preliminary data.</text>
</comment>
<dbReference type="InterPro" id="IPR000873">
    <property type="entry name" value="AMP-dep_synth/lig_dom"/>
</dbReference>
<dbReference type="GO" id="GO:0006631">
    <property type="term" value="P:fatty acid metabolic process"/>
    <property type="evidence" value="ECO:0007669"/>
    <property type="project" value="TreeGrafter"/>
</dbReference>
<feature type="domain" description="AMP-binding enzyme C-terminal" evidence="4">
    <location>
        <begin position="450"/>
        <end position="526"/>
    </location>
</feature>
<dbReference type="InterPro" id="IPR025110">
    <property type="entry name" value="AMP-bd_C"/>
</dbReference>
<sequence>MITDLKINDERKNLYYEQGYWTEQTLGDIWLEQAARFPDQEYVSDDQGSRFTYREVDDRASRLAAWLVEQGVRPGDVVSFQLPTWAEFCIVYVAALKTGAVMHPVPRKYNDADLIYDMNLVSTKAFICPTKVAKIDFEEQILSILESIPSLGPVALVDKAAPKHSDLPTIDEICARYEPLVERPAITSDDVTCILSTSGTTGKPKAVLFTHNNLIFSEKSFVAGAERTRDDVMFMASPLNHATGFFHGLISPMLLGGRTVLQQDFRPAKALEIMNTERCTWSMGATPFIYDMLKCIELGEGPRLETLKVFICGGAPVPSSLVQCAFQHGVLLCECYGSTESCPHILVPPSECMEWNGAWSGVALPGIETRIVDANRMDVPLGEQGEEISRGPHQFVGYLNEPERTARALDDDGWFYSGDLGFMDARGRIRINGRKKEIIIRGGENICANEIDDDLIGCPGLDETATIGMPDERLGERICTFAVPSDERRPTVADVTAYLAEKHVAKRLWPERMEYIDAIPKTATGKVKRHELADELARRMQAEQCL</sequence>
<dbReference type="PANTHER" id="PTHR43201">
    <property type="entry name" value="ACYL-COA SYNTHETASE"/>
    <property type="match status" value="1"/>
</dbReference>
<dbReference type="InterPro" id="IPR042099">
    <property type="entry name" value="ANL_N_sf"/>
</dbReference>
<evidence type="ECO:0000259" key="3">
    <source>
        <dbReference type="Pfam" id="PF00501"/>
    </source>
</evidence>
<evidence type="ECO:0000256" key="2">
    <source>
        <dbReference type="ARBA" id="ARBA00022598"/>
    </source>
</evidence>
<dbReference type="RefSeq" id="WP_103264877.1">
    <property type="nucleotide sequence ID" value="NZ_CABMLE010000005.1"/>
</dbReference>
<dbReference type="Gene3D" id="3.40.50.12780">
    <property type="entry name" value="N-terminal domain of ligase-like"/>
    <property type="match status" value="1"/>
</dbReference>
<dbReference type="GO" id="GO:0031956">
    <property type="term" value="F:medium-chain fatty acid-CoA ligase activity"/>
    <property type="evidence" value="ECO:0007669"/>
    <property type="project" value="TreeGrafter"/>
</dbReference>
<keyword evidence="6" id="KW-1185">Reference proteome</keyword>
<dbReference type="Pfam" id="PF13193">
    <property type="entry name" value="AMP-binding_C"/>
    <property type="match status" value="1"/>
</dbReference>
<gene>
    <name evidence="5" type="ORF">C2L71_05980</name>
</gene>
<dbReference type="SUPFAM" id="SSF56801">
    <property type="entry name" value="Acetyl-CoA synthetase-like"/>
    <property type="match status" value="1"/>
</dbReference>
<dbReference type="NCBIfam" id="NF004758">
    <property type="entry name" value="PRK06087.1"/>
    <property type="match status" value="1"/>
</dbReference>
<organism evidence="5 6">
    <name type="scientific">Enteroscipio rubneri</name>
    <dbReference type="NCBI Taxonomy" id="2070686"/>
    <lineage>
        <taxon>Bacteria</taxon>
        <taxon>Bacillati</taxon>
        <taxon>Actinomycetota</taxon>
        <taxon>Coriobacteriia</taxon>
        <taxon>Eggerthellales</taxon>
        <taxon>Eggerthellaceae</taxon>
        <taxon>Enteroscipio</taxon>
    </lineage>
</organism>
<feature type="domain" description="AMP-dependent synthetase/ligase" evidence="3">
    <location>
        <begin position="32"/>
        <end position="399"/>
    </location>
</feature>
<evidence type="ECO:0000313" key="6">
    <source>
        <dbReference type="Proteomes" id="UP000236197"/>
    </source>
</evidence>
<dbReference type="OrthoDB" id="9803968at2"/>
<accession>A0A2K2UBX6</accession>
<dbReference type="Pfam" id="PF00501">
    <property type="entry name" value="AMP-binding"/>
    <property type="match status" value="1"/>
</dbReference>
<dbReference type="Gene3D" id="3.30.300.30">
    <property type="match status" value="1"/>
</dbReference>
<comment type="similarity">
    <text evidence="1">Belongs to the ATP-dependent AMP-binding enzyme family.</text>
</comment>
<name>A0A2K2UBX6_9ACTN</name>